<feature type="domain" description="C2H2-type" evidence="9">
    <location>
        <begin position="234"/>
        <end position="261"/>
    </location>
</feature>
<dbReference type="InterPro" id="IPR050331">
    <property type="entry name" value="Zinc_finger"/>
</dbReference>
<keyword evidence="5 8" id="KW-0862">Zinc</keyword>
<evidence type="ECO:0000256" key="8">
    <source>
        <dbReference type="PROSITE-ProRule" id="PRU01263"/>
    </source>
</evidence>
<feature type="domain" description="C2H2-type" evidence="9">
    <location>
        <begin position="290"/>
        <end position="317"/>
    </location>
</feature>
<dbReference type="PROSITE" id="PS00028">
    <property type="entry name" value="ZINC_FINGER_C2H2_1"/>
    <property type="match status" value="7"/>
</dbReference>
<dbReference type="InterPro" id="IPR012934">
    <property type="entry name" value="Znf_AD"/>
</dbReference>
<keyword evidence="4 7" id="KW-0863">Zinc-finger</keyword>
<dbReference type="PANTHER" id="PTHR16515:SF66">
    <property type="entry name" value="C2H2-TYPE DOMAIN-CONTAINING PROTEIN"/>
    <property type="match status" value="1"/>
</dbReference>
<feature type="binding site" evidence="8">
    <location>
        <position position="49"/>
    </location>
    <ligand>
        <name>Zn(2+)</name>
        <dbReference type="ChEBI" id="CHEBI:29105"/>
    </ligand>
</feature>
<dbReference type="EMBL" id="JBEUOH010000003">
    <property type="protein sequence ID" value="KAL0896184.1"/>
    <property type="molecule type" value="Genomic_DNA"/>
</dbReference>
<dbReference type="Proteomes" id="UP001549920">
    <property type="component" value="Unassembled WGS sequence"/>
</dbReference>
<keyword evidence="2 8" id="KW-0479">Metal-binding</keyword>
<comment type="caution">
    <text evidence="11">The sequence shown here is derived from an EMBL/GenBank/DDBJ whole genome shotgun (WGS) entry which is preliminary data.</text>
</comment>
<dbReference type="PROSITE" id="PS51915">
    <property type="entry name" value="ZAD"/>
    <property type="match status" value="1"/>
</dbReference>
<dbReference type="SMART" id="SM00355">
    <property type="entry name" value="ZnF_C2H2"/>
    <property type="match status" value="8"/>
</dbReference>
<evidence type="ECO:0000313" key="11">
    <source>
        <dbReference type="EMBL" id="KAL0896184.1"/>
    </source>
</evidence>
<keyword evidence="6" id="KW-0539">Nucleus</keyword>
<dbReference type="SMART" id="SM00868">
    <property type="entry name" value="zf-AD"/>
    <property type="match status" value="1"/>
</dbReference>
<evidence type="ECO:0000256" key="3">
    <source>
        <dbReference type="ARBA" id="ARBA00022737"/>
    </source>
</evidence>
<feature type="binding site" evidence="8">
    <location>
        <position position="10"/>
    </location>
    <ligand>
        <name>Zn(2+)</name>
        <dbReference type="ChEBI" id="CHEBI:29105"/>
    </ligand>
</feature>
<feature type="domain" description="C2H2-type" evidence="9">
    <location>
        <begin position="206"/>
        <end position="233"/>
    </location>
</feature>
<evidence type="ECO:0000256" key="4">
    <source>
        <dbReference type="ARBA" id="ARBA00022771"/>
    </source>
</evidence>
<reference evidence="11 12" key="1">
    <citation type="submission" date="2024-06" db="EMBL/GenBank/DDBJ databases">
        <title>A chromosome-level genome assembly of beet webworm, Loxostege sticticalis.</title>
        <authorList>
            <person name="Zhang Y."/>
        </authorList>
    </citation>
    <scope>NUCLEOTIDE SEQUENCE [LARGE SCALE GENOMIC DNA]</scope>
    <source>
        <strain evidence="11">AQ026</strain>
        <tissue evidence="11">Whole body</tissue>
    </source>
</reference>
<keyword evidence="12" id="KW-1185">Reference proteome</keyword>
<comment type="subcellular location">
    <subcellularLocation>
        <location evidence="1">Nucleus</location>
    </subcellularLocation>
</comment>
<feature type="domain" description="C2H2-type" evidence="9">
    <location>
        <begin position="178"/>
        <end position="206"/>
    </location>
</feature>
<feature type="domain" description="C2H2-type" evidence="9">
    <location>
        <begin position="318"/>
        <end position="345"/>
    </location>
</feature>
<proteinExistence type="predicted"/>
<dbReference type="InterPro" id="IPR036236">
    <property type="entry name" value="Znf_C2H2_sf"/>
</dbReference>
<name>A0ABR3IIV2_LOXSC</name>
<dbReference type="SUPFAM" id="SSF57667">
    <property type="entry name" value="beta-beta-alpha zinc fingers"/>
    <property type="match status" value="4"/>
</dbReference>
<feature type="binding site" evidence="8">
    <location>
        <position position="7"/>
    </location>
    <ligand>
        <name>Zn(2+)</name>
        <dbReference type="ChEBI" id="CHEBI:29105"/>
    </ligand>
</feature>
<dbReference type="Pfam" id="PF00096">
    <property type="entry name" value="zf-C2H2"/>
    <property type="match status" value="5"/>
</dbReference>
<evidence type="ECO:0000256" key="1">
    <source>
        <dbReference type="ARBA" id="ARBA00004123"/>
    </source>
</evidence>
<evidence type="ECO:0000256" key="5">
    <source>
        <dbReference type="ARBA" id="ARBA00022833"/>
    </source>
</evidence>
<protein>
    <submittedName>
        <fullName evidence="11">Uncharacterized protein</fullName>
    </submittedName>
</protein>
<evidence type="ECO:0000259" key="10">
    <source>
        <dbReference type="PROSITE" id="PS51915"/>
    </source>
</evidence>
<keyword evidence="3" id="KW-0677">Repeat</keyword>
<dbReference type="SUPFAM" id="SSF57716">
    <property type="entry name" value="Glucocorticoid receptor-like (DNA-binding domain)"/>
    <property type="match status" value="1"/>
</dbReference>
<dbReference type="InterPro" id="IPR013087">
    <property type="entry name" value="Znf_C2H2_type"/>
</dbReference>
<evidence type="ECO:0000259" key="9">
    <source>
        <dbReference type="PROSITE" id="PS50157"/>
    </source>
</evidence>
<feature type="domain" description="ZAD" evidence="10">
    <location>
        <begin position="5"/>
        <end position="76"/>
    </location>
</feature>
<evidence type="ECO:0000313" key="12">
    <source>
        <dbReference type="Proteomes" id="UP001549920"/>
    </source>
</evidence>
<evidence type="ECO:0000256" key="7">
    <source>
        <dbReference type="PROSITE-ProRule" id="PRU00042"/>
    </source>
</evidence>
<feature type="domain" description="C2H2-type" evidence="9">
    <location>
        <begin position="262"/>
        <end position="289"/>
    </location>
</feature>
<dbReference type="PANTHER" id="PTHR16515">
    <property type="entry name" value="PR DOMAIN ZINC FINGER PROTEIN"/>
    <property type="match status" value="1"/>
</dbReference>
<feature type="domain" description="C2H2-type" evidence="9">
    <location>
        <begin position="346"/>
        <end position="373"/>
    </location>
</feature>
<sequence length="416" mass="48169">MDLSLICRSCMKGLSAWEKENFDTKIVEMFIFCTNIKIPDEDQLPQQFCSDCIVKIESSYFYIKEAQKVDLMLKNLLSRTSTSVIVEPENCYKNINEQNKAVSSLSVLDYNINSTVMNSTENIVLVNLENEINVYDDEKTTDEHEPNFNGIQSQIENYNEADIETPGENIDKNETTKKVCPVCRKAFTSQTWFSKHMQKEHSEEKFCCTQCPKTFSKQSQLSYHKTTHSEERNFPCSACGKRFKRRKHLAVHARSHDDAKPYACDKCEMRFKKRSVLKCHMKVHEDDKQYLCPYCGWSFSQAGNLEVHMRRHTGEKPFSCSECGFRAAAASNLRRHERRHRGTRTHVCGTCRKGFYDASALARHVRTHSGARPFACGRCARAFADSWKRKLHLMRAHRHQLHELKHLDRAGRVVAV</sequence>
<dbReference type="PROSITE" id="PS50157">
    <property type="entry name" value="ZINC_FINGER_C2H2_2"/>
    <property type="match status" value="7"/>
</dbReference>
<accession>A0ABR3IIV2</accession>
<organism evidence="11 12">
    <name type="scientific">Loxostege sticticalis</name>
    <name type="common">Beet webworm moth</name>
    <dbReference type="NCBI Taxonomy" id="481309"/>
    <lineage>
        <taxon>Eukaryota</taxon>
        <taxon>Metazoa</taxon>
        <taxon>Ecdysozoa</taxon>
        <taxon>Arthropoda</taxon>
        <taxon>Hexapoda</taxon>
        <taxon>Insecta</taxon>
        <taxon>Pterygota</taxon>
        <taxon>Neoptera</taxon>
        <taxon>Endopterygota</taxon>
        <taxon>Lepidoptera</taxon>
        <taxon>Glossata</taxon>
        <taxon>Ditrysia</taxon>
        <taxon>Pyraloidea</taxon>
        <taxon>Crambidae</taxon>
        <taxon>Pyraustinae</taxon>
        <taxon>Loxostege</taxon>
    </lineage>
</organism>
<gene>
    <name evidence="11" type="ORF">ABMA27_012129</name>
</gene>
<feature type="binding site" evidence="8">
    <location>
        <position position="52"/>
    </location>
    <ligand>
        <name>Zn(2+)</name>
        <dbReference type="ChEBI" id="CHEBI:29105"/>
    </ligand>
</feature>
<dbReference type="Gene3D" id="3.30.160.60">
    <property type="entry name" value="Classic Zinc Finger"/>
    <property type="match status" value="8"/>
</dbReference>
<evidence type="ECO:0000256" key="2">
    <source>
        <dbReference type="ARBA" id="ARBA00022723"/>
    </source>
</evidence>
<evidence type="ECO:0000256" key="6">
    <source>
        <dbReference type="ARBA" id="ARBA00023242"/>
    </source>
</evidence>